<comment type="subcellular location">
    <subcellularLocation>
        <location evidence="2">Membrane</location>
        <topology evidence="2">Multi-pass membrane protein</topology>
    </subcellularLocation>
</comment>
<keyword evidence="12 13" id="KW-0472">Membrane</keyword>
<dbReference type="PROSITE" id="PS51384">
    <property type="entry name" value="FAD_FR"/>
    <property type="match status" value="1"/>
</dbReference>
<dbReference type="Gene3D" id="2.40.30.10">
    <property type="entry name" value="Translation factors"/>
    <property type="match status" value="1"/>
</dbReference>
<reference evidence="16" key="1">
    <citation type="submission" date="2015-08" db="EMBL/GenBank/DDBJ databases">
        <authorList>
            <person name="Babu N.S."/>
            <person name="Beckwith C.J."/>
            <person name="Beseler K.G."/>
            <person name="Brison A."/>
            <person name="Carone J.V."/>
            <person name="Caskin T.P."/>
            <person name="Diamond M."/>
            <person name="Durham M.E."/>
            <person name="Foxe J.M."/>
            <person name="Go M."/>
            <person name="Henderson B.A."/>
            <person name="Jones I.B."/>
            <person name="McGettigan J.A."/>
            <person name="Micheletti S.J."/>
            <person name="Nasrallah M.E."/>
            <person name="Ortiz D."/>
            <person name="Piller C.R."/>
            <person name="Privatt S.R."/>
            <person name="Schneider S.L."/>
            <person name="Sharp S."/>
            <person name="Smith T.C."/>
            <person name="Stanton J.D."/>
            <person name="Ullery H.E."/>
            <person name="Wilson R.J."/>
            <person name="Serrano M.G."/>
            <person name="Buck G."/>
            <person name="Lee V."/>
            <person name="Wang Y."/>
            <person name="Carvalho R."/>
            <person name="Voegtly L."/>
            <person name="Shi R."/>
            <person name="Duckworth R."/>
            <person name="Johnson A."/>
            <person name="Loviza R."/>
            <person name="Walstead R."/>
            <person name="Shah Z."/>
            <person name="Kiflezghi M."/>
            <person name="Wade K."/>
            <person name="Ball S.L."/>
            <person name="Bradley K.W."/>
            <person name="Asai D.J."/>
            <person name="Bowman C.A."/>
            <person name="Russell D.A."/>
            <person name="Pope W.H."/>
            <person name="Jacobs-Sera D."/>
            <person name="Hendrix R.W."/>
            <person name="Hatfull G.F."/>
        </authorList>
    </citation>
    <scope>NUCLEOTIDE SEQUENCE [LARGE SCALE GENOMIC DNA]</scope>
    <source>
        <strain evidence="16">JCM 19170</strain>
    </source>
</reference>
<evidence type="ECO:0000256" key="9">
    <source>
        <dbReference type="ARBA" id="ARBA00023002"/>
    </source>
</evidence>
<feature type="transmembrane region" description="Helical" evidence="13">
    <location>
        <begin position="169"/>
        <end position="189"/>
    </location>
</feature>
<gene>
    <name evidence="15" type="ORF">Ga0061068_102235</name>
</gene>
<name>A0A0K6ISC6_9PROT</name>
<evidence type="ECO:0000313" key="16">
    <source>
        <dbReference type="Proteomes" id="UP000182108"/>
    </source>
</evidence>
<evidence type="ECO:0000256" key="2">
    <source>
        <dbReference type="ARBA" id="ARBA00004141"/>
    </source>
</evidence>
<sequence>MDRMRHGLWTLLLGSALLWLAAEPTFYEADTLFAWREVMTQLSGVLAFGCMSAAMVLALRLRPVERLFGGLDKTYRLHKWLGIGALVFALTHWLWVKGPKWAVQLGWITRPPRGPRPEPSNAIEAAFRAVRGLAETMGEWAFYAAVPLLLIALLRRVPYHVFAKLHRLIPLLFLVFAFHALVLVKFSYWGTQLGALLALEIVAGVCAAAVSLAGRIGVARRILGRLEAVEPLPGAGALALTVAPQRWPGHAAGQFAFLTLDVREKAHPFTIASVWDERSPRLSFVVKALGDFTRSLPQRLRPGQEVRIEGPYGGFTFADEAPRQIWVSGGVGVTPFLAALQQKALRGSPSCPVDYFHSLTAPDEAAEARLRALAEAAGVALYLVWPQRDGRLTGERIRAAVPQWREASLWFCGPEGFGEALLRDFSAQGFDVRRRFHRELFAFR</sequence>
<keyword evidence="4 13" id="KW-0812">Transmembrane</keyword>
<keyword evidence="5" id="KW-0001">2Fe-2S</keyword>
<evidence type="ECO:0000256" key="7">
    <source>
        <dbReference type="ARBA" id="ARBA00022827"/>
    </source>
</evidence>
<dbReference type="PRINTS" id="PR00409">
    <property type="entry name" value="PHDIOXRDTASE"/>
</dbReference>
<comment type="cofactor">
    <cofactor evidence="1">
        <name>FAD</name>
        <dbReference type="ChEBI" id="CHEBI:57692"/>
    </cofactor>
</comment>
<evidence type="ECO:0000256" key="13">
    <source>
        <dbReference type="SAM" id="Phobius"/>
    </source>
</evidence>
<evidence type="ECO:0000259" key="14">
    <source>
        <dbReference type="PROSITE" id="PS51384"/>
    </source>
</evidence>
<feature type="transmembrane region" description="Helical" evidence="13">
    <location>
        <begin position="80"/>
        <end position="96"/>
    </location>
</feature>
<keyword evidence="3" id="KW-0285">Flavoprotein</keyword>
<dbReference type="AlphaFoldDB" id="A0A0K6ISC6"/>
<proteinExistence type="predicted"/>
<dbReference type="Pfam" id="PF08022">
    <property type="entry name" value="FAD_binding_8"/>
    <property type="match status" value="1"/>
</dbReference>
<dbReference type="SUPFAM" id="SSF63380">
    <property type="entry name" value="Riboflavin synthase domain-like"/>
    <property type="match status" value="1"/>
</dbReference>
<keyword evidence="10" id="KW-0408">Iron</keyword>
<dbReference type="InterPro" id="IPR017938">
    <property type="entry name" value="Riboflavin_synthase-like_b-brl"/>
</dbReference>
<evidence type="ECO:0000256" key="4">
    <source>
        <dbReference type="ARBA" id="ARBA00022692"/>
    </source>
</evidence>
<dbReference type="RefSeq" id="WP_055422942.1">
    <property type="nucleotide sequence ID" value="NZ_CYHH01000002.1"/>
</dbReference>
<dbReference type="SUPFAM" id="SSF52343">
    <property type="entry name" value="Ferredoxin reductase-like, C-terminal NADP-linked domain"/>
    <property type="match status" value="1"/>
</dbReference>
<dbReference type="PANTHER" id="PTHR47354">
    <property type="entry name" value="NADH OXIDOREDUCTASE HCR"/>
    <property type="match status" value="1"/>
</dbReference>
<keyword evidence="8 13" id="KW-1133">Transmembrane helix</keyword>
<dbReference type="PANTHER" id="PTHR47354:SF8">
    <property type="entry name" value="1,2-PHENYLACETYL-COA EPOXIDASE, SUBUNIT E"/>
    <property type="match status" value="1"/>
</dbReference>
<feature type="transmembrane region" description="Helical" evidence="13">
    <location>
        <begin position="38"/>
        <end position="59"/>
    </location>
</feature>
<dbReference type="InterPro" id="IPR013130">
    <property type="entry name" value="Fe3_Rdtase_TM_dom"/>
</dbReference>
<dbReference type="GO" id="GO:0051537">
    <property type="term" value="F:2 iron, 2 sulfur cluster binding"/>
    <property type="evidence" value="ECO:0007669"/>
    <property type="project" value="UniProtKB-KW"/>
</dbReference>
<keyword evidence="9" id="KW-0560">Oxidoreductase</keyword>
<keyword evidence="11" id="KW-0411">Iron-sulfur</keyword>
<evidence type="ECO:0000256" key="3">
    <source>
        <dbReference type="ARBA" id="ARBA00022630"/>
    </source>
</evidence>
<accession>A0A0K6ISC6</accession>
<evidence type="ECO:0000256" key="1">
    <source>
        <dbReference type="ARBA" id="ARBA00001974"/>
    </source>
</evidence>
<dbReference type="InterPro" id="IPR013112">
    <property type="entry name" value="FAD-bd_8"/>
</dbReference>
<dbReference type="GO" id="GO:0016491">
    <property type="term" value="F:oxidoreductase activity"/>
    <property type="evidence" value="ECO:0007669"/>
    <property type="project" value="UniProtKB-KW"/>
</dbReference>
<protein>
    <submittedName>
        <fullName evidence="15">Predicted ferric reductase</fullName>
    </submittedName>
</protein>
<evidence type="ECO:0000313" key="15">
    <source>
        <dbReference type="EMBL" id="CUB05984.1"/>
    </source>
</evidence>
<evidence type="ECO:0000256" key="12">
    <source>
        <dbReference type="ARBA" id="ARBA00023136"/>
    </source>
</evidence>
<dbReference type="GO" id="GO:0016020">
    <property type="term" value="C:membrane"/>
    <property type="evidence" value="ECO:0007669"/>
    <property type="project" value="UniProtKB-SubCell"/>
</dbReference>
<evidence type="ECO:0000256" key="6">
    <source>
        <dbReference type="ARBA" id="ARBA00022723"/>
    </source>
</evidence>
<keyword evidence="6" id="KW-0479">Metal-binding</keyword>
<dbReference type="InterPro" id="IPR017927">
    <property type="entry name" value="FAD-bd_FR_type"/>
</dbReference>
<feature type="domain" description="FAD-binding FR-type" evidence="14">
    <location>
        <begin position="219"/>
        <end position="318"/>
    </location>
</feature>
<dbReference type="Pfam" id="PF01794">
    <property type="entry name" value="Ferric_reduct"/>
    <property type="match status" value="1"/>
</dbReference>
<evidence type="ECO:0000256" key="5">
    <source>
        <dbReference type="ARBA" id="ARBA00022714"/>
    </source>
</evidence>
<evidence type="ECO:0000256" key="11">
    <source>
        <dbReference type="ARBA" id="ARBA00023014"/>
    </source>
</evidence>
<keyword evidence="16" id="KW-1185">Reference proteome</keyword>
<dbReference type="CDD" id="cd06198">
    <property type="entry name" value="FNR_like_3"/>
    <property type="match status" value="1"/>
</dbReference>
<dbReference type="EMBL" id="CYHH01000002">
    <property type="protein sequence ID" value="CUB05984.1"/>
    <property type="molecule type" value="Genomic_DNA"/>
</dbReference>
<dbReference type="InterPro" id="IPR039261">
    <property type="entry name" value="FNR_nucleotide-bd"/>
</dbReference>
<dbReference type="InterPro" id="IPR050415">
    <property type="entry name" value="MRET"/>
</dbReference>
<dbReference type="GO" id="GO:0050660">
    <property type="term" value="F:flavin adenine dinucleotide binding"/>
    <property type="evidence" value="ECO:0007669"/>
    <property type="project" value="TreeGrafter"/>
</dbReference>
<dbReference type="Gene3D" id="3.40.50.80">
    <property type="entry name" value="Nucleotide-binding domain of ferredoxin-NADP reductase (FNR) module"/>
    <property type="match status" value="1"/>
</dbReference>
<organism evidence="15 16">
    <name type="scientific">Tepidiphilus thermophilus</name>
    <dbReference type="NCBI Taxonomy" id="876478"/>
    <lineage>
        <taxon>Bacteria</taxon>
        <taxon>Pseudomonadati</taxon>
        <taxon>Pseudomonadota</taxon>
        <taxon>Hydrogenophilia</taxon>
        <taxon>Hydrogenophilales</taxon>
        <taxon>Hydrogenophilaceae</taxon>
        <taxon>Tepidiphilus</taxon>
    </lineage>
</organism>
<feature type="transmembrane region" description="Helical" evidence="13">
    <location>
        <begin position="195"/>
        <end position="218"/>
    </location>
</feature>
<feature type="transmembrane region" description="Helical" evidence="13">
    <location>
        <begin position="140"/>
        <end position="157"/>
    </location>
</feature>
<dbReference type="Proteomes" id="UP000182108">
    <property type="component" value="Unassembled WGS sequence"/>
</dbReference>
<evidence type="ECO:0000256" key="10">
    <source>
        <dbReference type="ARBA" id="ARBA00023004"/>
    </source>
</evidence>
<dbReference type="GO" id="GO:0046872">
    <property type="term" value="F:metal ion binding"/>
    <property type="evidence" value="ECO:0007669"/>
    <property type="project" value="UniProtKB-KW"/>
</dbReference>
<keyword evidence="7" id="KW-0274">FAD</keyword>
<evidence type="ECO:0000256" key="8">
    <source>
        <dbReference type="ARBA" id="ARBA00022989"/>
    </source>
</evidence>